<comment type="caution">
    <text evidence="1">The sequence shown here is derived from an EMBL/GenBank/DDBJ whole genome shotgun (WGS) entry which is preliminary data.</text>
</comment>
<dbReference type="EMBL" id="MU277341">
    <property type="protein sequence ID" value="KAI0054823.1"/>
    <property type="molecule type" value="Genomic_DNA"/>
</dbReference>
<proteinExistence type="predicted"/>
<gene>
    <name evidence="1" type="ORF">BV25DRAFT_1922341</name>
</gene>
<protein>
    <submittedName>
        <fullName evidence="1">Uncharacterized protein</fullName>
    </submittedName>
</protein>
<organism evidence="1 2">
    <name type="scientific">Artomyces pyxidatus</name>
    <dbReference type="NCBI Taxonomy" id="48021"/>
    <lineage>
        <taxon>Eukaryota</taxon>
        <taxon>Fungi</taxon>
        <taxon>Dikarya</taxon>
        <taxon>Basidiomycota</taxon>
        <taxon>Agaricomycotina</taxon>
        <taxon>Agaricomycetes</taxon>
        <taxon>Russulales</taxon>
        <taxon>Auriscalpiaceae</taxon>
        <taxon>Artomyces</taxon>
    </lineage>
</organism>
<evidence type="ECO:0000313" key="2">
    <source>
        <dbReference type="Proteomes" id="UP000814140"/>
    </source>
</evidence>
<sequence length="268" mass="29285">MSLIRRSPNRGFKLRERLNRRSLASFPHIHTPPPPMQHPNDSTTAKSGAPLMVPALNTPPDPEGMAIDGPASDAVPPPTAEAATSTTELGAPPTFGVEAVPGLPLTGQPYWCWSKRTLAILHSHGCAICESYSRHLDDGSASWRYAARSQDAAFDAAFQEGRQRAMAHSAEAFQLAMEETDGLNNEIVRQQRRVSRRDEELNQLRAETARLNDQLSAAALEADTLRKELADVQHRLDVSSQEVAWLEGALDDDDVSSIDADSKLLCQS</sequence>
<accession>A0ACB8SED2</accession>
<keyword evidence="2" id="KW-1185">Reference proteome</keyword>
<evidence type="ECO:0000313" key="1">
    <source>
        <dbReference type="EMBL" id="KAI0054823.1"/>
    </source>
</evidence>
<dbReference type="Proteomes" id="UP000814140">
    <property type="component" value="Unassembled WGS sequence"/>
</dbReference>
<name>A0ACB8SED2_9AGAM</name>
<reference evidence="1" key="1">
    <citation type="submission" date="2021-03" db="EMBL/GenBank/DDBJ databases">
        <authorList>
            <consortium name="DOE Joint Genome Institute"/>
            <person name="Ahrendt S."/>
            <person name="Looney B.P."/>
            <person name="Miyauchi S."/>
            <person name="Morin E."/>
            <person name="Drula E."/>
            <person name="Courty P.E."/>
            <person name="Chicoki N."/>
            <person name="Fauchery L."/>
            <person name="Kohler A."/>
            <person name="Kuo A."/>
            <person name="Labutti K."/>
            <person name="Pangilinan J."/>
            <person name="Lipzen A."/>
            <person name="Riley R."/>
            <person name="Andreopoulos W."/>
            <person name="He G."/>
            <person name="Johnson J."/>
            <person name="Barry K.W."/>
            <person name="Grigoriev I.V."/>
            <person name="Nagy L."/>
            <person name="Hibbett D."/>
            <person name="Henrissat B."/>
            <person name="Matheny P.B."/>
            <person name="Labbe J."/>
            <person name="Martin F."/>
        </authorList>
    </citation>
    <scope>NUCLEOTIDE SEQUENCE</scope>
    <source>
        <strain evidence="1">HHB10654</strain>
    </source>
</reference>
<reference evidence="1" key="2">
    <citation type="journal article" date="2022" name="New Phytol.">
        <title>Evolutionary transition to the ectomycorrhizal habit in the genomes of a hyperdiverse lineage of mushroom-forming fungi.</title>
        <authorList>
            <person name="Looney B."/>
            <person name="Miyauchi S."/>
            <person name="Morin E."/>
            <person name="Drula E."/>
            <person name="Courty P.E."/>
            <person name="Kohler A."/>
            <person name="Kuo A."/>
            <person name="LaButti K."/>
            <person name="Pangilinan J."/>
            <person name="Lipzen A."/>
            <person name="Riley R."/>
            <person name="Andreopoulos W."/>
            <person name="He G."/>
            <person name="Johnson J."/>
            <person name="Nolan M."/>
            <person name="Tritt A."/>
            <person name="Barry K.W."/>
            <person name="Grigoriev I.V."/>
            <person name="Nagy L.G."/>
            <person name="Hibbett D."/>
            <person name="Henrissat B."/>
            <person name="Matheny P.B."/>
            <person name="Labbe J."/>
            <person name="Martin F.M."/>
        </authorList>
    </citation>
    <scope>NUCLEOTIDE SEQUENCE</scope>
    <source>
        <strain evidence="1">HHB10654</strain>
    </source>
</reference>